<dbReference type="AlphaFoldDB" id="A0AA40EM89"/>
<proteinExistence type="predicted"/>
<evidence type="ECO:0000313" key="1">
    <source>
        <dbReference type="EMBL" id="KAK0741875.1"/>
    </source>
</evidence>
<dbReference type="EMBL" id="JAUKTV010000003">
    <property type="protein sequence ID" value="KAK0741875.1"/>
    <property type="molecule type" value="Genomic_DNA"/>
</dbReference>
<dbReference type="Proteomes" id="UP001172159">
    <property type="component" value="Unassembled WGS sequence"/>
</dbReference>
<sequence>MGSCMMDGYLFRNLELGASPGCCGAYSVTARLVSIICARTKMMESSQSVVMTSVSVSGKWLTGEANCYTSCIDMLLVGWTGREGLGEAARFKTIQGYESDNMDAQACDSERRSLEVEDQILGPPQEVDVDIATTITCGTSSNMHSHSPRFEHINM</sequence>
<accession>A0AA40EM89</accession>
<protein>
    <submittedName>
        <fullName evidence="1">Uncharacterized protein</fullName>
    </submittedName>
</protein>
<name>A0AA40EM89_9PEZI</name>
<organism evidence="1 2">
    <name type="scientific">Apiosordaria backusii</name>
    <dbReference type="NCBI Taxonomy" id="314023"/>
    <lineage>
        <taxon>Eukaryota</taxon>
        <taxon>Fungi</taxon>
        <taxon>Dikarya</taxon>
        <taxon>Ascomycota</taxon>
        <taxon>Pezizomycotina</taxon>
        <taxon>Sordariomycetes</taxon>
        <taxon>Sordariomycetidae</taxon>
        <taxon>Sordariales</taxon>
        <taxon>Lasiosphaeriaceae</taxon>
        <taxon>Apiosordaria</taxon>
    </lineage>
</organism>
<keyword evidence="2" id="KW-1185">Reference proteome</keyword>
<reference evidence="1" key="1">
    <citation type="submission" date="2023-06" db="EMBL/GenBank/DDBJ databases">
        <title>Genome-scale phylogeny and comparative genomics of the fungal order Sordariales.</title>
        <authorList>
            <consortium name="Lawrence Berkeley National Laboratory"/>
            <person name="Hensen N."/>
            <person name="Bonometti L."/>
            <person name="Westerberg I."/>
            <person name="Brannstrom I.O."/>
            <person name="Guillou S."/>
            <person name="Cros-Aarteil S."/>
            <person name="Calhoun S."/>
            <person name="Haridas S."/>
            <person name="Kuo A."/>
            <person name="Mondo S."/>
            <person name="Pangilinan J."/>
            <person name="Riley R."/>
            <person name="Labutti K."/>
            <person name="Andreopoulos B."/>
            <person name="Lipzen A."/>
            <person name="Chen C."/>
            <person name="Yanf M."/>
            <person name="Daum C."/>
            <person name="Ng V."/>
            <person name="Clum A."/>
            <person name="Steindorff A."/>
            <person name="Ohm R."/>
            <person name="Martin F."/>
            <person name="Silar P."/>
            <person name="Natvig D."/>
            <person name="Lalanne C."/>
            <person name="Gautier V."/>
            <person name="Ament-Velasquez S.L."/>
            <person name="Kruys A."/>
            <person name="Hutchinson M.I."/>
            <person name="Powell A.J."/>
            <person name="Barry K."/>
            <person name="Miller A.N."/>
            <person name="Grigoriev I.V."/>
            <person name="Debuchy R."/>
            <person name="Gladieux P."/>
            <person name="Thoren M.H."/>
            <person name="Johannesson H."/>
        </authorList>
    </citation>
    <scope>NUCLEOTIDE SEQUENCE</scope>
    <source>
        <strain evidence="1">CBS 540.89</strain>
    </source>
</reference>
<evidence type="ECO:0000313" key="2">
    <source>
        <dbReference type="Proteomes" id="UP001172159"/>
    </source>
</evidence>
<comment type="caution">
    <text evidence="1">The sequence shown here is derived from an EMBL/GenBank/DDBJ whole genome shotgun (WGS) entry which is preliminary data.</text>
</comment>
<gene>
    <name evidence="1" type="ORF">B0T21DRAFT_345746</name>
</gene>